<evidence type="ECO:0000313" key="3">
    <source>
        <dbReference type="EMBL" id="RJG03169.1"/>
    </source>
</evidence>
<dbReference type="GO" id="GO:0047936">
    <property type="term" value="F:glucose 1-dehydrogenase [NAD(P)+] activity"/>
    <property type="evidence" value="ECO:0007669"/>
    <property type="project" value="UniProtKB-EC"/>
</dbReference>
<dbReference type="Gene3D" id="3.40.50.720">
    <property type="entry name" value="NAD(P)-binding Rossmann-like Domain"/>
    <property type="match status" value="1"/>
</dbReference>
<proteinExistence type="inferred from homology"/>
<sequence length="253" mass="26721">MGRLSGKVAIITGATGGMGMAEVRLFAKEGAKVVATALRVEVLAQIVKEINAEYGDTVIGLKHNVANEDEWKYVVSETVKHFGKLDVLVNNAGISGNMTDTAETTTLEEWDKVLDINLKGTFLGIKHVIPEMKKAGGGSIVNISSVGGLVGASGPTAYSATKGGVRILSKNVAMDYAKEQIRVNSLHPGFIDTAMIQSVTSNKEVLNASLAVIPLNHIGQPIDIAYGALYLASDESRYVTGTELIIDGGYTAK</sequence>
<dbReference type="FunFam" id="3.40.50.720:FF:000084">
    <property type="entry name" value="Short-chain dehydrogenase reductase"/>
    <property type="match status" value="1"/>
</dbReference>
<name>A0A3A3G8T8_9BURK</name>
<dbReference type="AlphaFoldDB" id="A0A3A3G8T8"/>
<accession>A0A3A3G8T8</accession>
<dbReference type="EMBL" id="QYUQ01000002">
    <property type="protein sequence ID" value="RJG03169.1"/>
    <property type="molecule type" value="Genomic_DNA"/>
</dbReference>
<dbReference type="PRINTS" id="PR00080">
    <property type="entry name" value="SDRFAMILY"/>
</dbReference>
<evidence type="ECO:0000313" key="4">
    <source>
        <dbReference type="Proteomes" id="UP000266327"/>
    </source>
</evidence>
<evidence type="ECO:0000256" key="2">
    <source>
        <dbReference type="ARBA" id="ARBA00023002"/>
    </source>
</evidence>
<reference evidence="4" key="1">
    <citation type="submission" date="2018-09" db="EMBL/GenBank/DDBJ databases">
        <authorList>
            <person name="Zhu H."/>
        </authorList>
    </citation>
    <scope>NUCLEOTIDE SEQUENCE [LARGE SCALE GENOMIC DNA]</scope>
    <source>
        <strain evidence="4">K1S02-23</strain>
    </source>
</reference>
<protein>
    <submittedName>
        <fullName evidence="3">Glucose 1-dehydrogenase</fullName>
        <ecNumber evidence="3">1.1.1.47</ecNumber>
    </submittedName>
</protein>
<dbReference type="RefSeq" id="WP_119786668.1">
    <property type="nucleotide sequence ID" value="NZ_QYUQ01000002.1"/>
</dbReference>
<dbReference type="PANTHER" id="PTHR24321:SF8">
    <property type="entry name" value="ESTRADIOL 17-BETA-DEHYDROGENASE 8-RELATED"/>
    <property type="match status" value="1"/>
</dbReference>
<keyword evidence="4" id="KW-1185">Reference proteome</keyword>
<comment type="similarity">
    <text evidence="1">Belongs to the short-chain dehydrogenases/reductases (SDR) family.</text>
</comment>
<gene>
    <name evidence="3" type="ORF">D3878_17540</name>
</gene>
<dbReference type="Proteomes" id="UP000266327">
    <property type="component" value="Unassembled WGS sequence"/>
</dbReference>
<keyword evidence="2 3" id="KW-0560">Oxidoreductase</keyword>
<comment type="caution">
    <text evidence="3">The sequence shown here is derived from an EMBL/GenBank/DDBJ whole genome shotgun (WGS) entry which is preliminary data.</text>
</comment>
<dbReference type="SUPFAM" id="SSF51735">
    <property type="entry name" value="NAD(P)-binding Rossmann-fold domains"/>
    <property type="match status" value="1"/>
</dbReference>
<dbReference type="Pfam" id="PF13561">
    <property type="entry name" value="adh_short_C2"/>
    <property type="match status" value="1"/>
</dbReference>
<organism evidence="3 4">
    <name type="scientific">Noviherbaspirillum sedimenti</name>
    <dbReference type="NCBI Taxonomy" id="2320865"/>
    <lineage>
        <taxon>Bacteria</taxon>
        <taxon>Pseudomonadati</taxon>
        <taxon>Pseudomonadota</taxon>
        <taxon>Betaproteobacteria</taxon>
        <taxon>Burkholderiales</taxon>
        <taxon>Oxalobacteraceae</taxon>
        <taxon>Noviherbaspirillum</taxon>
    </lineage>
</organism>
<dbReference type="InterPro" id="IPR002347">
    <property type="entry name" value="SDR_fam"/>
</dbReference>
<dbReference type="NCBIfam" id="NF005559">
    <property type="entry name" value="PRK07231.1"/>
    <property type="match status" value="1"/>
</dbReference>
<dbReference type="OrthoDB" id="9178657at2"/>
<dbReference type="PANTHER" id="PTHR24321">
    <property type="entry name" value="DEHYDROGENASES, SHORT CHAIN"/>
    <property type="match status" value="1"/>
</dbReference>
<dbReference type="PRINTS" id="PR00081">
    <property type="entry name" value="GDHRDH"/>
</dbReference>
<dbReference type="InterPro" id="IPR036291">
    <property type="entry name" value="NAD(P)-bd_dom_sf"/>
</dbReference>
<evidence type="ECO:0000256" key="1">
    <source>
        <dbReference type="ARBA" id="ARBA00006484"/>
    </source>
</evidence>
<dbReference type="EC" id="1.1.1.47" evidence="3"/>